<evidence type="ECO:0000313" key="4">
    <source>
        <dbReference type="EMBL" id="PSK99270.1"/>
    </source>
</evidence>
<evidence type="ECO:0000256" key="2">
    <source>
        <dbReference type="SAM" id="Coils"/>
    </source>
</evidence>
<dbReference type="InterPro" id="IPR013783">
    <property type="entry name" value="Ig-like_fold"/>
</dbReference>
<dbReference type="PANTHER" id="PTHR43547:SF2">
    <property type="entry name" value="HYBRID SIGNAL TRANSDUCTION HISTIDINE KINASE C"/>
    <property type="match status" value="1"/>
</dbReference>
<keyword evidence="3" id="KW-1133">Transmembrane helix</keyword>
<reference evidence="4 5" key="1">
    <citation type="submission" date="2018-03" db="EMBL/GenBank/DDBJ databases">
        <title>Genomic Encyclopedia of Archaeal and Bacterial Type Strains, Phase II (KMG-II): from individual species to whole genera.</title>
        <authorList>
            <person name="Goeker M."/>
        </authorList>
    </citation>
    <scope>NUCLEOTIDE SEQUENCE [LARGE SCALE GENOMIC DNA]</scope>
    <source>
        <strain evidence="4 5">DSM 28057</strain>
    </source>
</reference>
<dbReference type="Gene3D" id="2.60.40.10">
    <property type="entry name" value="Immunoglobulins"/>
    <property type="match status" value="1"/>
</dbReference>
<gene>
    <name evidence="4" type="ORF">CLV48_11756</name>
</gene>
<dbReference type="AlphaFoldDB" id="A0A2P8DPY7"/>
<dbReference type="GO" id="GO:0000155">
    <property type="term" value="F:phosphorelay sensor kinase activity"/>
    <property type="evidence" value="ECO:0007669"/>
    <property type="project" value="TreeGrafter"/>
</dbReference>
<comment type="caution">
    <text evidence="4">The sequence shown here is derived from an EMBL/GenBank/DDBJ whole genome shotgun (WGS) entry which is preliminary data.</text>
</comment>
<dbReference type="EMBL" id="PYGF01000017">
    <property type="protein sequence ID" value="PSK99270.1"/>
    <property type="molecule type" value="Genomic_DNA"/>
</dbReference>
<accession>A0A2P8DPY7</accession>
<feature type="coiled-coil region" evidence="2">
    <location>
        <begin position="867"/>
        <end position="901"/>
    </location>
</feature>
<dbReference type="PANTHER" id="PTHR43547">
    <property type="entry name" value="TWO-COMPONENT HISTIDINE KINASE"/>
    <property type="match status" value="1"/>
</dbReference>
<sequence length="902" mass="103644">MNKRKGEKILEMYNPKKNHSLLILPLVLLFLLAGNPLFAGEDEFWTNRNFNPTNYTVSIWNNTNGLPHNTIYALEKDQFGYTWMATEEGLSRFDGTTAVVFEPRNSPELIETSYYNFYPINGKGIWAAGDFSLVLLNKTIKQVIDCQSITVSSWLTALSEDENGVLWIGTKEGKIYSFHKGTFKPLEAWQNHTNDPINSLFIANNQLLIGTEAGLFVYHLINQTLEPIVNGPKKIRHIASLGKEVIFGASGSGIWKLSPDLYIQLIAREKELYAINYRSIRPDEENRIWAGTETGEILLIENKELKQIKFPELTENPIRKLLIDGNHFFVGTQSKGLMIFRESLIQKLEHPLLSHKNIRPIFQAADESIWIGTRNSGVFRLKDRNTTTFDASKGMFHEGILSLCGDEQNMFVGTREGLYRIELASNLITEDYHISQNFPRYQINTMIRDKEGKIWFSAAQGGIFYFDENKKIHQVELPEHLQRTNIISSGILKNGDIAFGSEGNGLLILRNGKLVRQIPLNLIPGENIIYAIYEDAQGGIWIGSQGGLLLEKNGKFSGIRKENGLIGNGIYSITQDKLGNIWISSNFGLQKFQEEELLRFKTEDPEDFFLASEIFSDKHGMSNLETNSRISPASFIMNNGQIWIPTIEGISIIDPTIFAERKTNSIFFWDQLKIGNTFTNIENGLNINAGTGNFSITFSIIDYEDDNQSSYFYRIKELSEEWTYLGKRKEIFFSHLLPNSYTLEVKKLERGKIADIYILNFRILPYFYQTLLFKILLFLTVLLLAVFFVSYSFKVKLGNQLAYKVQQRTREIEETNQLLEKALKSIESQNLMLRDTIWHQSHTIRGPLTRAMAVINYLKELEEHDKELSHEQLLEEVEKSLQELDQNIRHINQLLQEQFKEY</sequence>
<evidence type="ECO:0000313" key="5">
    <source>
        <dbReference type="Proteomes" id="UP000240708"/>
    </source>
</evidence>
<dbReference type="Pfam" id="PF07494">
    <property type="entry name" value="Reg_prop"/>
    <property type="match status" value="2"/>
</dbReference>
<proteinExistence type="predicted"/>
<organism evidence="4 5">
    <name type="scientific">Cecembia rubra</name>
    <dbReference type="NCBI Taxonomy" id="1485585"/>
    <lineage>
        <taxon>Bacteria</taxon>
        <taxon>Pseudomonadati</taxon>
        <taxon>Bacteroidota</taxon>
        <taxon>Cytophagia</taxon>
        <taxon>Cytophagales</taxon>
        <taxon>Cyclobacteriaceae</taxon>
        <taxon>Cecembia</taxon>
    </lineage>
</organism>
<protein>
    <submittedName>
        <fullName evidence="4">Ligand-binding sensor domain-containing protein</fullName>
    </submittedName>
</protein>
<dbReference type="Proteomes" id="UP000240708">
    <property type="component" value="Unassembled WGS sequence"/>
</dbReference>
<name>A0A2P8DPY7_9BACT</name>
<keyword evidence="2" id="KW-0175">Coiled coil</keyword>
<dbReference type="SUPFAM" id="SSF101898">
    <property type="entry name" value="NHL repeat"/>
    <property type="match status" value="1"/>
</dbReference>
<evidence type="ECO:0000256" key="1">
    <source>
        <dbReference type="ARBA" id="ARBA00022553"/>
    </source>
</evidence>
<feature type="transmembrane region" description="Helical" evidence="3">
    <location>
        <begin position="771"/>
        <end position="793"/>
    </location>
</feature>
<dbReference type="Gene3D" id="2.130.10.10">
    <property type="entry name" value="YVTN repeat-like/Quinoprotein amine dehydrogenase"/>
    <property type="match status" value="3"/>
</dbReference>
<dbReference type="InterPro" id="IPR011110">
    <property type="entry name" value="Reg_prop"/>
</dbReference>
<keyword evidence="1" id="KW-0597">Phosphoprotein</keyword>
<dbReference type="SUPFAM" id="SSF63829">
    <property type="entry name" value="Calcium-dependent phosphotriesterase"/>
    <property type="match status" value="1"/>
</dbReference>
<evidence type="ECO:0000256" key="3">
    <source>
        <dbReference type="SAM" id="Phobius"/>
    </source>
</evidence>
<keyword evidence="5" id="KW-1185">Reference proteome</keyword>
<dbReference type="InterPro" id="IPR015943">
    <property type="entry name" value="WD40/YVTN_repeat-like_dom_sf"/>
</dbReference>
<keyword evidence="3" id="KW-0472">Membrane</keyword>
<keyword evidence="3" id="KW-0812">Transmembrane</keyword>